<evidence type="ECO:0000313" key="3">
    <source>
        <dbReference type="Proteomes" id="UP001597451"/>
    </source>
</evidence>
<dbReference type="EMBL" id="JBHUMX010000041">
    <property type="protein sequence ID" value="MFD2629984.1"/>
    <property type="molecule type" value="Genomic_DNA"/>
</dbReference>
<keyword evidence="1" id="KW-0472">Membrane</keyword>
<reference evidence="3" key="1">
    <citation type="journal article" date="2019" name="Int. J. Syst. Evol. Microbiol.">
        <title>The Global Catalogue of Microorganisms (GCM) 10K type strain sequencing project: providing services to taxonomists for standard genome sequencing and annotation.</title>
        <authorList>
            <consortium name="The Broad Institute Genomics Platform"/>
            <consortium name="The Broad Institute Genome Sequencing Center for Infectious Disease"/>
            <person name="Wu L."/>
            <person name="Ma J."/>
        </authorList>
    </citation>
    <scope>NUCLEOTIDE SEQUENCE [LARGE SCALE GENOMIC DNA]</scope>
    <source>
        <strain evidence="3">TISTR 1858</strain>
    </source>
</reference>
<sequence>MKVFLTFGIGFIMGVFITPLLLEWLNLPSFGNLLTSILGEPTPVKNFFVLTFGVILLIFTGRWLYKQAKEERV</sequence>
<dbReference type="Proteomes" id="UP001597451">
    <property type="component" value="Unassembled WGS sequence"/>
</dbReference>
<feature type="transmembrane region" description="Helical" evidence="1">
    <location>
        <begin position="47"/>
        <end position="65"/>
    </location>
</feature>
<keyword evidence="1" id="KW-0812">Transmembrane</keyword>
<comment type="caution">
    <text evidence="2">The sequence shown here is derived from an EMBL/GenBank/DDBJ whole genome shotgun (WGS) entry which is preliminary data.</text>
</comment>
<proteinExistence type="predicted"/>
<keyword evidence="3" id="KW-1185">Reference proteome</keyword>
<name>A0ABW5Q2Y2_9BACI</name>
<organism evidence="2 3">
    <name type="scientific">Oceanobacillus kapialis</name>
    <dbReference type="NCBI Taxonomy" id="481353"/>
    <lineage>
        <taxon>Bacteria</taxon>
        <taxon>Bacillati</taxon>
        <taxon>Bacillota</taxon>
        <taxon>Bacilli</taxon>
        <taxon>Bacillales</taxon>
        <taxon>Bacillaceae</taxon>
        <taxon>Oceanobacillus</taxon>
    </lineage>
</organism>
<dbReference type="RefSeq" id="WP_379562780.1">
    <property type="nucleotide sequence ID" value="NZ_JBHUMX010000041.1"/>
</dbReference>
<evidence type="ECO:0000313" key="2">
    <source>
        <dbReference type="EMBL" id="MFD2629984.1"/>
    </source>
</evidence>
<evidence type="ECO:0000256" key="1">
    <source>
        <dbReference type="SAM" id="Phobius"/>
    </source>
</evidence>
<gene>
    <name evidence="2" type="ORF">ACFSUN_14445</name>
</gene>
<feature type="transmembrane region" description="Helical" evidence="1">
    <location>
        <begin position="7"/>
        <end position="27"/>
    </location>
</feature>
<keyword evidence="1" id="KW-1133">Transmembrane helix</keyword>
<protein>
    <submittedName>
        <fullName evidence="2">Uncharacterized protein</fullName>
    </submittedName>
</protein>
<accession>A0ABW5Q2Y2</accession>